<dbReference type="OMA" id="EFHIFFV"/>
<dbReference type="GeneID" id="14906927"/>
<dbReference type="RefSeq" id="XP_004032391.1">
    <property type="nucleotide sequence ID" value="XM_004032343.1"/>
</dbReference>
<evidence type="ECO:0000313" key="3">
    <source>
        <dbReference type="Proteomes" id="UP000008983"/>
    </source>
</evidence>
<dbReference type="Gene3D" id="3.40.50.2060">
    <property type="match status" value="1"/>
</dbReference>
<dbReference type="STRING" id="857967.G0QVE7"/>
<evidence type="ECO:0000256" key="1">
    <source>
        <dbReference type="ARBA" id="ARBA00009884"/>
    </source>
</evidence>
<organism evidence="2 3">
    <name type="scientific">Ichthyophthirius multifiliis</name>
    <name type="common">White spot disease agent</name>
    <name type="synonym">Ich</name>
    <dbReference type="NCBI Taxonomy" id="5932"/>
    <lineage>
        <taxon>Eukaryota</taxon>
        <taxon>Sar</taxon>
        <taxon>Alveolata</taxon>
        <taxon>Ciliophora</taxon>
        <taxon>Intramacronucleata</taxon>
        <taxon>Oligohymenophorea</taxon>
        <taxon>Hymenostomatida</taxon>
        <taxon>Ophryoglenina</taxon>
        <taxon>Ichthyophthirius</taxon>
    </lineage>
</organism>
<dbReference type="GO" id="GO:0016192">
    <property type="term" value="P:vesicle-mediated transport"/>
    <property type="evidence" value="ECO:0007669"/>
    <property type="project" value="InterPro"/>
</dbReference>
<dbReference type="InterPro" id="IPR001619">
    <property type="entry name" value="Sec1-like"/>
</dbReference>
<dbReference type="InParanoid" id="G0QVE7"/>
<keyword evidence="3" id="KW-1185">Reference proteome</keyword>
<dbReference type="InterPro" id="IPR043155">
    <property type="entry name" value="VPS33_dom3b"/>
</dbReference>
<dbReference type="EMBL" id="GL983941">
    <property type="protein sequence ID" value="EGR30804.1"/>
    <property type="molecule type" value="Genomic_DNA"/>
</dbReference>
<dbReference type="OrthoDB" id="10262287at2759"/>
<reference evidence="2 3" key="1">
    <citation type="submission" date="2011-07" db="EMBL/GenBank/DDBJ databases">
        <authorList>
            <person name="Coyne R."/>
            <person name="Brami D."/>
            <person name="Johnson J."/>
            <person name="Hostetler J."/>
            <person name="Hannick L."/>
            <person name="Clark T."/>
            <person name="Cassidy-Hanley D."/>
            <person name="Inman J."/>
        </authorList>
    </citation>
    <scope>NUCLEOTIDE SEQUENCE [LARGE SCALE GENOMIC DNA]</scope>
    <source>
        <strain evidence="2 3">G5</strain>
    </source>
</reference>
<gene>
    <name evidence="2" type="ORF">IMG5_123180</name>
</gene>
<dbReference type="Pfam" id="PF00995">
    <property type="entry name" value="Sec1"/>
    <property type="match status" value="1"/>
</dbReference>
<sequence length="563" mass="65368">MEDLYKQLIKEKKHLIFDLDVKNVLSLTFDQATMKEYQVEGFSTIQNTQFKDLICKQVMIFIQPIIKYMEIIKTFIDANNKKNQQEKKNFTLVFWPKQNALCKQVLQQYGITENQVEVIDFSFDLIPLDQDVLSLELQNSFNNIYLDNDFSTFQFVAESIQRIQVVYGKIPNIFAKGDGAKIVLDILNQEQNIQNDEQQQIDIETLILLDRNIDLVTPLCSQLIYEGLLDDFYEVQGNILKVDSKILTGQSGKPQLIRISSENNQIYENIRSKQITQARQYLSSQAQEIQRMKQIISDKKKNASAEELQKCLKIVDKISQQQKKIEDHVNISLNIVERMKTIEFYKDLQIEQGIVIGVNSNQSFEYLEVLIGLGAPIQKVLKLFCLQSLVDKGIKAKELDFLRKEILHEYGFKHILTLYRLSQAGLLRKQDSQKNSWPKLREQLKLINDEVEPENPNDPAYTYSGYCPLTVRLIEQCLNKQSWKQIQEQLKSINGYQQYPEPQQYVKLQNKSAILVYIVGGVTFGEINAIRFLAKQIDREIIIASTHIINSKNIIQNIINYSN</sequence>
<dbReference type="InterPro" id="IPR043154">
    <property type="entry name" value="Sec-1-like_dom1"/>
</dbReference>
<dbReference type="Gene3D" id="3.40.50.1910">
    <property type="match status" value="2"/>
</dbReference>
<dbReference type="FunCoup" id="G0QVE7">
    <property type="interactions" value="233"/>
</dbReference>
<dbReference type="SUPFAM" id="SSF56815">
    <property type="entry name" value="Sec1/munc18-like (SM) proteins"/>
    <property type="match status" value="1"/>
</dbReference>
<accession>G0QVE7</accession>
<name>G0QVE7_ICHMU</name>
<dbReference type="AlphaFoldDB" id="G0QVE7"/>
<evidence type="ECO:0000313" key="2">
    <source>
        <dbReference type="EMBL" id="EGR30804.1"/>
    </source>
</evidence>
<comment type="similarity">
    <text evidence="1">Belongs to the STXBP/unc-18/SEC1 family.</text>
</comment>
<dbReference type="InterPro" id="IPR036045">
    <property type="entry name" value="Sec1-like_sf"/>
</dbReference>
<dbReference type="eggNOG" id="KOG1302">
    <property type="taxonomic scope" value="Eukaryota"/>
</dbReference>
<dbReference type="Gene3D" id="1.25.40.850">
    <property type="match status" value="1"/>
</dbReference>
<dbReference type="PANTHER" id="PTHR11679">
    <property type="entry name" value="VESICLE PROTEIN SORTING-ASSOCIATED"/>
    <property type="match status" value="1"/>
</dbReference>
<dbReference type="InterPro" id="IPR027482">
    <property type="entry name" value="Sec1-like_dom2"/>
</dbReference>
<proteinExistence type="inferred from homology"/>
<dbReference type="Proteomes" id="UP000008983">
    <property type="component" value="Unassembled WGS sequence"/>
</dbReference>
<protein>
    <submittedName>
        <fullName evidence="2">Vacuolar sorting protein, putative</fullName>
    </submittedName>
</protein>